<dbReference type="AlphaFoldDB" id="A0A438EBR3"/>
<protein>
    <submittedName>
        <fullName evidence="1">Uncharacterized protein</fullName>
    </submittedName>
</protein>
<dbReference type="Proteomes" id="UP000288805">
    <property type="component" value="Unassembled WGS sequence"/>
</dbReference>
<proteinExistence type="predicted"/>
<gene>
    <name evidence="1" type="ORF">CK203_067643</name>
</gene>
<reference evidence="1 2" key="1">
    <citation type="journal article" date="2018" name="PLoS Genet.">
        <title>Population sequencing reveals clonal diversity and ancestral inbreeding in the grapevine cultivar Chardonnay.</title>
        <authorList>
            <person name="Roach M.J."/>
            <person name="Johnson D.L."/>
            <person name="Bohlmann J."/>
            <person name="van Vuuren H.J."/>
            <person name="Jones S.J."/>
            <person name="Pretorius I.S."/>
            <person name="Schmidt S.A."/>
            <person name="Borneman A.R."/>
        </authorList>
    </citation>
    <scope>NUCLEOTIDE SEQUENCE [LARGE SCALE GENOMIC DNA]</scope>
    <source>
        <strain evidence="2">cv. Chardonnay</strain>
        <tissue evidence="1">Leaf</tissue>
    </source>
</reference>
<evidence type="ECO:0000313" key="1">
    <source>
        <dbReference type="EMBL" id="RVW45102.1"/>
    </source>
</evidence>
<dbReference type="OrthoDB" id="18440at2759"/>
<evidence type="ECO:0000313" key="2">
    <source>
        <dbReference type="Proteomes" id="UP000288805"/>
    </source>
</evidence>
<accession>A0A438EBR3</accession>
<dbReference type="EMBL" id="QGNW01001336">
    <property type="protein sequence ID" value="RVW45102.1"/>
    <property type="molecule type" value="Genomic_DNA"/>
</dbReference>
<organism evidence="1 2">
    <name type="scientific">Vitis vinifera</name>
    <name type="common">Grape</name>
    <dbReference type="NCBI Taxonomy" id="29760"/>
    <lineage>
        <taxon>Eukaryota</taxon>
        <taxon>Viridiplantae</taxon>
        <taxon>Streptophyta</taxon>
        <taxon>Embryophyta</taxon>
        <taxon>Tracheophyta</taxon>
        <taxon>Spermatophyta</taxon>
        <taxon>Magnoliopsida</taxon>
        <taxon>eudicotyledons</taxon>
        <taxon>Gunneridae</taxon>
        <taxon>Pentapetalae</taxon>
        <taxon>rosids</taxon>
        <taxon>Vitales</taxon>
        <taxon>Vitaceae</taxon>
        <taxon>Viteae</taxon>
        <taxon>Vitis</taxon>
    </lineage>
</organism>
<name>A0A438EBR3_VITVI</name>
<comment type="caution">
    <text evidence="1">The sequence shown here is derived from an EMBL/GenBank/DDBJ whole genome shotgun (WGS) entry which is preliminary data.</text>
</comment>
<sequence length="120" mass="13971">MEVVMEESQLGFPYWSSVRRRFGPESPFFTSGNIERELLAKQVALDLTEDEKQHLQNLEDEEGRKGVINFPYVWFLESNKERKGKNASENGFLMFGYHEKRSRKKKTKEKGWGGGGVHFP</sequence>